<dbReference type="KEGG" id="nmf:NMS_1134"/>
<proteinExistence type="predicted"/>
<evidence type="ECO:0000313" key="2">
    <source>
        <dbReference type="Proteomes" id="UP000031760"/>
    </source>
</evidence>
<sequence>MLRTNWKVWYAVSIQNGFAFLKTGDKKINTKGKTLPYTLTHGILYQY</sequence>
<accession>W8VV55</accession>
<organism evidence="1 2">
    <name type="scientific">Nonlabens marinus S1-08</name>
    <dbReference type="NCBI Taxonomy" id="1454201"/>
    <lineage>
        <taxon>Bacteria</taxon>
        <taxon>Pseudomonadati</taxon>
        <taxon>Bacteroidota</taxon>
        <taxon>Flavobacteriia</taxon>
        <taxon>Flavobacteriales</taxon>
        <taxon>Flavobacteriaceae</taxon>
        <taxon>Nonlabens</taxon>
    </lineage>
</organism>
<dbReference type="STRING" id="1454201.NMS_1134"/>
<dbReference type="Proteomes" id="UP000031760">
    <property type="component" value="Chromosome"/>
</dbReference>
<dbReference type="HOGENOM" id="CLU_3170853_0_0_10"/>
<evidence type="ECO:0000313" key="1">
    <source>
        <dbReference type="EMBL" id="BAO55143.1"/>
    </source>
</evidence>
<reference evidence="1 2" key="1">
    <citation type="journal article" date="2014" name="Proc. Natl. Acad. Sci. U.S.A.">
        <title>Functional characterization of flavobacteria rhodopsins reveals a unique class of light-driven chloride pump in bacteria.</title>
        <authorList>
            <person name="Yoshizawa S."/>
            <person name="Kumagai Y."/>
            <person name="Kim H."/>
            <person name="Ogura Y."/>
            <person name="Hayashi T."/>
            <person name="Iwasaki W."/>
            <person name="DeLong E.F."/>
            <person name="Kogure K."/>
        </authorList>
    </citation>
    <scope>NUCLEOTIDE SEQUENCE [LARGE SCALE GENOMIC DNA]</scope>
    <source>
        <strain evidence="1 2">S1-08</strain>
    </source>
</reference>
<dbReference type="EMBL" id="AP014548">
    <property type="protein sequence ID" value="BAO55143.1"/>
    <property type="molecule type" value="Genomic_DNA"/>
</dbReference>
<gene>
    <name evidence="1" type="ORF">NMS_1134</name>
</gene>
<keyword evidence="2" id="KW-1185">Reference proteome</keyword>
<protein>
    <submittedName>
        <fullName evidence="1">Uncharacterized protein</fullName>
    </submittedName>
</protein>
<name>W8VV55_9FLAO</name>
<dbReference type="AlphaFoldDB" id="W8VV55"/>